<protein>
    <recommendedName>
        <fullName evidence="3">Bacteriocin-protection protein, YdeI/OmpD-associated family</fullName>
    </recommendedName>
</protein>
<evidence type="ECO:0000313" key="1">
    <source>
        <dbReference type="EMBL" id="ADP79923.1"/>
    </source>
</evidence>
<evidence type="ECO:0000313" key="2">
    <source>
        <dbReference type="Proteomes" id="UP000002484"/>
    </source>
</evidence>
<organism evidence="1 2">
    <name type="scientific">Pseudofrankia inefficax (strain DSM 45817 / CECT 9037 / DDB 130130 / EuI1c)</name>
    <name type="common">Frankia inefficax</name>
    <dbReference type="NCBI Taxonomy" id="298654"/>
    <lineage>
        <taxon>Bacteria</taxon>
        <taxon>Bacillati</taxon>
        <taxon>Actinomycetota</taxon>
        <taxon>Actinomycetes</taxon>
        <taxon>Frankiales</taxon>
        <taxon>Frankiaceae</taxon>
        <taxon>Pseudofrankia</taxon>
    </lineage>
</organism>
<dbReference type="eggNOG" id="COG4430">
    <property type="taxonomic scope" value="Bacteria"/>
</dbReference>
<dbReference type="InParanoid" id="E3JCT3"/>
<keyword evidence="2" id="KW-1185">Reference proteome</keyword>
<gene>
    <name evidence="1" type="ordered locus">FraEuI1c_1871</name>
</gene>
<dbReference type="HOGENOM" id="CLU_076645_1_1_11"/>
<proteinExistence type="predicted"/>
<dbReference type="AlphaFoldDB" id="E3JCT3"/>
<evidence type="ECO:0008006" key="3">
    <source>
        <dbReference type="Google" id="ProtNLM"/>
    </source>
</evidence>
<dbReference type="STRING" id="298654.FraEuI1c_1871"/>
<dbReference type="Proteomes" id="UP000002484">
    <property type="component" value="Chromosome"/>
</dbReference>
<sequence length="191" mass="21582">MSADLETVAFESAEAFEVWLGERHETCPGIWLKLRKKSPGVSALDYAQAVEVALCFGWIDGQKNKLDDEWWLQRFTPRKQGSRWSKINCARVAALIEQGRMRPAGLAEVERARSDGRWEAAYDGSSTARVPDDLAAALAASPPAAAFFETLDRQNRYAILYRIQDVKKAETRARRIEKYVAMLAQSQKIYP</sequence>
<reference evidence="1 2" key="1">
    <citation type="submission" date="2010-10" db="EMBL/GenBank/DDBJ databases">
        <title>Complete sequence of Frankia sp. EuI1c.</title>
        <authorList>
            <consortium name="US DOE Joint Genome Institute"/>
            <person name="Lucas S."/>
            <person name="Copeland A."/>
            <person name="Lapidus A."/>
            <person name="Cheng J.-F."/>
            <person name="Bruce D."/>
            <person name="Goodwin L."/>
            <person name="Pitluck S."/>
            <person name="Chertkov O."/>
            <person name="Detter J.C."/>
            <person name="Han C."/>
            <person name="Tapia R."/>
            <person name="Land M."/>
            <person name="Hauser L."/>
            <person name="Jeffries C."/>
            <person name="Kyrpides N."/>
            <person name="Ivanova N."/>
            <person name="Mikhailova N."/>
            <person name="Beauchemin N."/>
            <person name="Sen A."/>
            <person name="Sur S.A."/>
            <person name="Gtari M."/>
            <person name="Wall L."/>
            <person name="Tisa L."/>
            <person name="Woyke T."/>
        </authorList>
    </citation>
    <scope>NUCLEOTIDE SEQUENCE [LARGE SCALE GENOMIC DNA]</scope>
    <source>
        <strain evidence="2">DSM 45817 / CECT 9037 / EuI1c</strain>
    </source>
</reference>
<dbReference type="OrthoDB" id="9796999at2"/>
<accession>E3JCT3</accession>
<dbReference type="EMBL" id="CP002299">
    <property type="protein sequence ID" value="ADP79923.1"/>
    <property type="molecule type" value="Genomic_DNA"/>
</dbReference>
<dbReference type="Pfam" id="PF13376">
    <property type="entry name" value="OmdA"/>
    <property type="match status" value="1"/>
</dbReference>
<dbReference type="RefSeq" id="WP_013423042.1">
    <property type="nucleotide sequence ID" value="NC_014666.1"/>
</dbReference>
<dbReference type="KEGG" id="fri:FraEuI1c_1871"/>
<name>E3JCT3_PSEI1</name>